<feature type="transmembrane region" description="Helical" evidence="6">
    <location>
        <begin position="363"/>
        <end position="380"/>
    </location>
</feature>
<evidence type="ECO:0000313" key="8">
    <source>
        <dbReference type="Proteomes" id="UP001162030"/>
    </source>
</evidence>
<dbReference type="InterPro" id="IPR050833">
    <property type="entry name" value="Poly_Biosynth_Transport"/>
</dbReference>
<evidence type="ECO:0000256" key="2">
    <source>
        <dbReference type="ARBA" id="ARBA00022475"/>
    </source>
</evidence>
<comment type="subcellular location">
    <subcellularLocation>
        <location evidence="1">Cell membrane</location>
        <topology evidence="1">Multi-pass membrane protein</topology>
    </subcellularLocation>
</comment>
<proteinExistence type="predicted"/>
<evidence type="ECO:0000313" key="7">
    <source>
        <dbReference type="EMBL" id="CAI8832379.1"/>
    </source>
</evidence>
<evidence type="ECO:0000256" key="3">
    <source>
        <dbReference type="ARBA" id="ARBA00022692"/>
    </source>
</evidence>
<dbReference type="PANTHER" id="PTHR30250">
    <property type="entry name" value="PST FAMILY PREDICTED COLANIC ACID TRANSPORTER"/>
    <property type="match status" value="1"/>
</dbReference>
<dbReference type="Proteomes" id="UP001162030">
    <property type="component" value="Chromosome"/>
</dbReference>
<name>A0ABM9I1P0_9GAMM</name>
<dbReference type="PANTHER" id="PTHR30250:SF11">
    <property type="entry name" value="O-ANTIGEN TRANSPORTER-RELATED"/>
    <property type="match status" value="1"/>
</dbReference>
<sequence length="423" mass="43733">MATLNRILAWRPGGYARDGARIFGWLLLRAAAQALTVLLLARWLGASGYGEFVAALAVASFFTPLAGLGLGAVLLMRGARAPEHLPALSAQATRLWAISALGFTLVAAAALYWALPTPPPLWALAALALAEVAAASWVELVARRMQARHQANRFGAIQAGLPLARLVALAIGMALLPASPASWMLAYAAASFASAALIAAHVLRDPAPAPGSDPNLPWATLVRDGAPFTVGAVALRLQAEFNKPVLAHLDYAQAGALGVAQRVVDLGLLPLTALQEALWPRVYAADRPAARLWRTGAVLMALALLAGLALAAAAPLLPWLLGAEFADAASALVSLAGLPALQLMRNLGNAALIASGNSQHLNGVYLVAAAAGVLLALWLVPTQGLPGAVWAIYGSEGAALMIQGAIGAGSWFFCHHDRAARKT</sequence>
<accession>A0ABM9I1P0</accession>
<feature type="transmembrane region" description="Helical" evidence="6">
    <location>
        <begin position="154"/>
        <end position="176"/>
    </location>
</feature>
<evidence type="ECO:0000256" key="5">
    <source>
        <dbReference type="ARBA" id="ARBA00023136"/>
    </source>
</evidence>
<feature type="transmembrane region" description="Helical" evidence="6">
    <location>
        <begin position="52"/>
        <end position="75"/>
    </location>
</feature>
<evidence type="ECO:0000256" key="4">
    <source>
        <dbReference type="ARBA" id="ARBA00022989"/>
    </source>
</evidence>
<feature type="transmembrane region" description="Helical" evidence="6">
    <location>
        <begin position="325"/>
        <end position="343"/>
    </location>
</feature>
<dbReference type="Pfam" id="PF01943">
    <property type="entry name" value="Polysacc_synt"/>
    <property type="match status" value="1"/>
</dbReference>
<evidence type="ECO:0000256" key="1">
    <source>
        <dbReference type="ARBA" id="ARBA00004651"/>
    </source>
</evidence>
<feature type="transmembrane region" description="Helical" evidence="6">
    <location>
        <begin position="20"/>
        <end position="40"/>
    </location>
</feature>
<keyword evidence="3 6" id="KW-0812">Transmembrane</keyword>
<keyword evidence="2" id="KW-1003">Cell membrane</keyword>
<gene>
    <name evidence="7" type="ORF">MSZNOR_2170</name>
</gene>
<feature type="transmembrane region" description="Helical" evidence="6">
    <location>
        <begin position="392"/>
        <end position="414"/>
    </location>
</feature>
<keyword evidence="8" id="KW-1185">Reference proteome</keyword>
<keyword evidence="5 6" id="KW-0472">Membrane</keyword>
<evidence type="ECO:0000256" key="6">
    <source>
        <dbReference type="SAM" id="Phobius"/>
    </source>
</evidence>
<protein>
    <submittedName>
        <fullName evidence="7">O-antigen/teichoic acid export membrane protein</fullName>
    </submittedName>
</protein>
<feature type="transmembrane region" description="Helical" evidence="6">
    <location>
        <begin position="182"/>
        <end position="203"/>
    </location>
</feature>
<organism evidence="7 8">
    <name type="scientific">Methylocaldum szegediense</name>
    <dbReference type="NCBI Taxonomy" id="73780"/>
    <lineage>
        <taxon>Bacteria</taxon>
        <taxon>Pseudomonadati</taxon>
        <taxon>Pseudomonadota</taxon>
        <taxon>Gammaproteobacteria</taxon>
        <taxon>Methylococcales</taxon>
        <taxon>Methylococcaceae</taxon>
        <taxon>Methylocaldum</taxon>
    </lineage>
</organism>
<dbReference type="InterPro" id="IPR002797">
    <property type="entry name" value="Polysacc_synth"/>
</dbReference>
<dbReference type="EMBL" id="OX458333">
    <property type="protein sequence ID" value="CAI8832379.1"/>
    <property type="molecule type" value="Genomic_DNA"/>
</dbReference>
<feature type="transmembrane region" description="Helical" evidence="6">
    <location>
        <begin position="95"/>
        <end position="115"/>
    </location>
</feature>
<feature type="transmembrane region" description="Helical" evidence="6">
    <location>
        <begin position="297"/>
        <end position="319"/>
    </location>
</feature>
<keyword evidence="4 6" id="KW-1133">Transmembrane helix</keyword>
<feature type="transmembrane region" description="Helical" evidence="6">
    <location>
        <begin position="121"/>
        <end position="142"/>
    </location>
</feature>
<dbReference type="RefSeq" id="WP_317963969.1">
    <property type="nucleotide sequence ID" value="NZ_OX458333.1"/>
</dbReference>
<reference evidence="7 8" key="1">
    <citation type="submission" date="2023-03" db="EMBL/GenBank/DDBJ databases">
        <authorList>
            <person name="Pearce D."/>
        </authorList>
    </citation>
    <scope>NUCLEOTIDE SEQUENCE [LARGE SCALE GENOMIC DNA]</scope>
    <source>
        <strain evidence="7">Msz</strain>
    </source>
</reference>